<gene>
    <name evidence="2" type="ORF">ACH429_17055</name>
</gene>
<dbReference type="EMBL" id="JBIRWE010000006">
    <property type="protein sequence ID" value="MFI1965789.1"/>
    <property type="molecule type" value="Genomic_DNA"/>
</dbReference>
<keyword evidence="3" id="KW-1185">Reference proteome</keyword>
<proteinExistence type="predicted"/>
<evidence type="ECO:0000313" key="3">
    <source>
        <dbReference type="Proteomes" id="UP001611548"/>
    </source>
</evidence>
<sequence length="67" mass="7367">MNSAPFSPAHRSPRSPRRGASALGPETTAHRRHILGDALRAIRVYLSTAFRVAVLGEYVDRSPVIRT</sequence>
<dbReference type="Proteomes" id="UP001611548">
    <property type="component" value="Unassembled WGS sequence"/>
</dbReference>
<feature type="compositionally biased region" description="Low complexity" evidence="1">
    <location>
        <begin position="1"/>
        <end position="10"/>
    </location>
</feature>
<accession>A0ABW7UWS6</accession>
<name>A0ABW7UWS6_9ACTN</name>
<feature type="region of interest" description="Disordered" evidence="1">
    <location>
        <begin position="1"/>
        <end position="29"/>
    </location>
</feature>
<evidence type="ECO:0000313" key="2">
    <source>
        <dbReference type="EMBL" id="MFI1965789.1"/>
    </source>
</evidence>
<dbReference type="RefSeq" id="WP_055472798.1">
    <property type="nucleotide sequence ID" value="NZ_JBEZHZ010000042.1"/>
</dbReference>
<reference evidence="2 3" key="1">
    <citation type="submission" date="2024-10" db="EMBL/GenBank/DDBJ databases">
        <title>The Natural Products Discovery Center: Release of the First 8490 Sequenced Strains for Exploring Actinobacteria Biosynthetic Diversity.</title>
        <authorList>
            <person name="Kalkreuter E."/>
            <person name="Kautsar S.A."/>
            <person name="Yang D."/>
            <person name="Bader C.D."/>
            <person name="Teijaro C.N."/>
            <person name="Fluegel L."/>
            <person name="Davis C.M."/>
            <person name="Simpson J.R."/>
            <person name="Lauterbach L."/>
            <person name="Steele A.D."/>
            <person name="Gui C."/>
            <person name="Meng S."/>
            <person name="Li G."/>
            <person name="Viehrig K."/>
            <person name="Ye F."/>
            <person name="Su P."/>
            <person name="Kiefer A.F."/>
            <person name="Nichols A."/>
            <person name="Cepeda A.J."/>
            <person name="Yan W."/>
            <person name="Fan B."/>
            <person name="Jiang Y."/>
            <person name="Adhikari A."/>
            <person name="Zheng C.-J."/>
            <person name="Schuster L."/>
            <person name="Cowan T.M."/>
            <person name="Smanski M.J."/>
            <person name="Chevrette M.G."/>
            <person name="De Carvalho L.P.S."/>
            <person name="Shen B."/>
        </authorList>
    </citation>
    <scope>NUCLEOTIDE SEQUENCE [LARGE SCALE GENOMIC DNA]</scope>
    <source>
        <strain evidence="2 3">NPDC020327</strain>
    </source>
</reference>
<comment type="caution">
    <text evidence="2">The sequence shown here is derived from an EMBL/GenBank/DDBJ whole genome shotgun (WGS) entry which is preliminary data.</text>
</comment>
<organism evidence="2 3">
    <name type="scientific">Streptomyces pathocidini</name>
    <dbReference type="NCBI Taxonomy" id="1650571"/>
    <lineage>
        <taxon>Bacteria</taxon>
        <taxon>Bacillati</taxon>
        <taxon>Actinomycetota</taxon>
        <taxon>Actinomycetes</taxon>
        <taxon>Kitasatosporales</taxon>
        <taxon>Streptomycetaceae</taxon>
        <taxon>Streptomyces</taxon>
    </lineage>
</organism>
<evidence type="ECO:0000256" key="1">
    <source>
        <dbReference type="SAM" id="MobiDB-lite"/>
    </source>
</evidence>
<protein>
    <submittedName>
        <fullName evidence="2">Uncharacterized protein</fullName>
    </submittedName>
</protein>